<dbReference type="InterPro" id="IPR016024">
    <property type="entry name" value="ARM-type_fold"/>
</dbReference>
<dbReference type="RefSeq" id="WP_106087461.1">
    <property type="nucleotide sequence ID" value="NZ_PVNL01000010.1"/>
</dbReference>
<evidence type="ECO:0000313" key="2">
    <source>
        <dbReference type="Proteomes" id="UP000238823"/>
    </source>
</evidence>
<dbReference type="AlphaFoldDB" id="A0A2S9YXT3"/>
<protein>
    <submittedName>
        <fullName evidence="1">Uncharacterized protein</fullName>
    </submittedName>
</protein>
<reference evidence="1 2" key="1">
    <citation type="submission" date="2018-03" db="EMBL/GenBank/DDBJ databases">
        <title>Draft Genome Sequences of the Obligatory Marine Myxobacteria Enhygromyxa salina SWB007.</title>
        <authorList>
            <person name="Poehlein A."/>
            <person name="Moghaddam J.A."/>
            <person name="Harms H."/>
            <person name="Alanjari M."/>
            <person name="Koenig G.M."/>
            <person name="Daniel R."/>
            <person name="Schaeberle T.F."/>
        </authorList>
    </citation>
    <scope>NUCLEOTIDE SEQUENCE [LARGE SCALE GENOMIC DNA]</scope>
    <source>
        <strain evidence="1 2">SWB007</strain>
    </source>
</reference>
<dbReference type="SUPFAM" id="SSF52540">
    <property type="entry name" value="P-loop containing nucleoside triphosphate hydrolases"/>
    <property type="match status" value="1"/>
</dbReference>
<accession>A0A2S9YXT3</accession>
<sequence length="1280" mass="142482">MARADVTGERIQLALADDASGKKFEEFFRRLLEKERELRHVVGTTEIHGPTRYGKGDGGSDGTFVVNDEPRISRREFAEALTWDEPGRTWYTLKNSPNWDKLVKRDVGYGGFIDDPAKSPPKGMKRPRTELLEHICAGGRFVIVVSQQAGDGRSLLDAVSKALMHWLSEADKAVPATLREQLTFKSANELAAFVRAHAPSLPSEFANKLGLTVPDGLQSWTEWTSRLGREQPTYRADDPRRQIIDLIRSSSTPQVIRILRLPGVGKTRLVHHALGQLDLDVIHYTDVVMIGQQVTRSNWIAQDAGAITLVIDEVTSYDAKELTRDFHGKAPAGARMLLIGVSDEDASEGEFDGGQAVSFHLPDLSNAQMRALVETEFGQAPDDEQVQIVLELSEGYPLFAILLVRGLLGDQDLLARGDDQAAHWEAARRVLAGSRAEYGGNERWRREARVRAKCLLVVIMTGHVDVSWNDLWVQHGEALRHAICTPDDASHVQAAHDSCHEREILRRVGRSNRRYVSPANLSRIILNHFFTGPEDLGPRVARHTPEFLERLQVQAKRFQAAPSVRQRLAQCLWDEFERRTPAPDSLDAILDRPRGLDMAAELMPERAAHLTAAAIQSLSSAHLARAKRLRHGLRGVFQTLVQQPISAIAYEQIEDALFRMAKVEDERWANNATGIWKSLALVAVSQTDRPWPARFELLRRRCLHGPPDDRWLALEGLAVAVAHREVGLGHSRDEYEWAQPSLDELRASKRQAWTLLISVCDDQEPSVAARAQEIVGRELRGCINEDACLVDLSLLEALERSVGTWAPEQRKQLSEALADIYRYDADLISAALATAIANLARALAPSNFVESLVHQVGSWHPGPSPIDDEQREAHERATDEIIAREAIANPSALIEQFPWLSSEDAKRRRPFLRALGRLDLARVFVTPLEDNSIDHPHPREWLLPWYIEGWAEADDASQADAWLIAQLSGGGRRRVAALTLPFLEPSEVRLRWLIDLIQRGEAEPAVPAMMYRRWISSDFIALDCELIEAMQSHAGLAPVAVSLANKLLDEPLDPSTRERVSLIAARLLRSTTETHMPSVTEFDWQRLVTKLAEADHVADAVGAVVELASTDAHRNLSLVDRAVRMLIERGHAARLWTGVAPVLAGEQGSSLAWRLTGTGLLAAVDTATVLEWIGGRKQRAVMIAGMQRLYGPALPALSRELLIRFGNGSGVGSTLAARVFSTPRAVPDLTQFKRHQLERARSWGKDEAPGVRRWALDVAADLERSIEEAEAQAEFSRMYG</sequence>
<dbReference type="Proteomes" id="UP000238823">
    <property type="component" value="Unassembled WGS sequence"/>
</dbReference>
<dbReference type="EMBL" id="PVNL01000010">
    <property type="protein sequence ID" value="PRQ09887.1"/>
    <property type="molecule type" value="Genomic_DNA"/>
</dbReference>
<evidence type="ECO:0000313" key="1">
    <source>
        <dbReference type="EMBL" id="PRQ09887.1"/>
    </source>
</evidence>
<dbReference type="OrthoDB" id="5377673at2"/>
<name>A0A2S9YXT3_9BACT</name>
<dbReference type="SUPFAM" id="SSF48371">
    <property type="entry name" value="ARM repeat"/>
    <property type="match status" value="1"/>
</dbReference>
<gene>
    <name evidence="1" type="ORF">ENSA7_03680</name>
</gene>
<proteinExistence type="predicted"/>
<comment type="caution">
    <text evidence="1">The sequence shown here is derived from an EMBL/GenBank/DDBJ whole genome shotgun (WGS) entry which is preliminary data.</text>
</comment>
<organism evidence="1 2">
    <name type="scientific">Enhygromyxa salina</name>
    <dbReference type="NCBI Taxonomy" id="215803"/>
    <lineage>
        <taxon>Bacteria</taxon>
        <taxon>Pseudomonadati</taxon>
        <taxon>Myxococcota</taxon>
        <taxon>Polyangia</taxon>
        <taxon>Nannocystales</taxon>
        <taxon>Nannocystaceae</taxon>
        <taxon>Enhygromyxa</taxon>
    </lineage>
</organism>
<dbReference type="InterPro" id="IPR027417">
    <property type="entry name" value="P-loop_NTPase"/>
</dbReference>